<evidence type="ECO:0000259" key="5">
    <source>
        <dbReference type="Pfam" id="PF25917"/>
    </source>
</evidence>
<feature type="domain" description="Multidrug resistance protein MdtA-like alpha-helical hairpin" evidence="4">
    <location>
        <begin position="99"/>
        <end position="168"/>
    </location>
</feature>
<evidence type="ECO:0000256" key="3">
    <source>
        <dbReference type="SAM" id="Phobius"/>
    </source>
</evidence>
<keyword evidence="3" id="KW-0472">Membrane</keyword>
<evidence type="ECO:0000256" key="2">
    <source>
        <dbReference type="SAM" id="MobiDB-lite"/>
    </source>
</evidence>
<dbReference type="Pfam" id="PF25917">
    <property type="entry name" value="BSH_RND"/>
    <property type="match status" value="1"/>
</dbReference>
<feature type="domain" description="YknX-like beta-barrel" evidence="6">
    <location>
        <begin position="208"/>
        <end position="283"/>
    </location>
</feature>
<dbReference type="Gene3D" id="6.20.50.140">
    <property type="match status" value="1"/>
</dbReference>
<protein>
    <submittedName>
        <fullName evidence="7">Efflux RND transporter periplasmic adaptor subunit</fullName>
    </submittedName>
</protein>
<proteinExistence type="inferred from homology"/>
<dbReference type="RefSeq" id="WP_354662419.1">
    <property type="nucleotide sequence ID" value="NZ_JBEXAC010000002.1"/>
</dbReference>
<evidence type="ECO:0000259" key="4">
    <source>
        <dbReference type="Pfam" id="PF25876"/>
    </source>
</evidence>
<name>A0ABV2TA00_9BACT</name>
<dbReference type="Gene3D" id="2.40.30.170">
    <property type="match status" value="1"/>
</dbReference>
<evidence type="ECO:0000313" key="7">
    <source>
        <dbReference type="EMBL" id="MET6999858.1"/>
    </source>
</evidence>
<dbReference type="PANTHER" id="PTHR30469">
    <property type="entry name" value="MULTIDRUG RESISTANCE PROTEIN MDTA"/>
    <property type="match status" value="1"/>
</dbReference>
<comment type="similarity">
    <text evidence="1">Belongs to the membrane fusion protein (MFP) (TC 8.A.1) family.</text>
</comment>
<dbReference type="EMBL" id="JBEXAC010000002">
    <property type="protein sequence ID" value="MET6999858.1"/>
    <property type="molecule type" value="Genomic_DNA"/>
</dbReference>
<organism evidence="7 8">
    <name type="scientific">Chitinophaga defluvii</name>
    <dbReference type="NCBI Taxonomy" id="3163343"/>
    <lineage>
        <taxon>Bacteria</taxon>
        <taxon>Pseudomonadati</taxon>
        <taxon>Bacteroidota</taxon>
        <taxon>Chitinophagia</taxon>
        <taxon>Chitinophagales</taxon>
        <taxon>Chitinophagaceae</taxon>
        <taxon>Chitinophaga</taxon>
    </lineage>
</organism>
<evidence type="ECO:0000313" key="8">
    <source>
        <dbReference type="Proteomes" id="UP001549749"/>
    </source>
</evidence>
<dbReference type="Proteomes" id="UP001549749">
    <property type="component" value="Unassembled WGS sequence"/>
</dbReference>
<dbReference type="SUPFAM" id="SSF111369">
    <property type="entry name" value="HlyD-like secretion proteins"/>
    <property type="match status" value="1"/>
</dbReference>
<evidence type="ECO:0000256" key="1">
    <source>
        <dbReference type="ARBA" id="ARBA00009477"/>
    </source>
</evidence>
<dbReference type="Gene3D" id="1.10.287.470">
    <property type="entry name" value="Helix hairpin bin"/>
    <property type="match status" value="1"/>
</dbReference>
<dbReference type="InterPro" id="IPR058624">
    <property type="entry name" value="MdtA-like_HH"/>
</dbReference>
<keyword evidence="3" id="KW-1133">Transmembrane helix</keyword>
<keyword evidence="8" id="KW-1185">Reference proteome</keyword>
<accession>A0ABV2TA00</accession>
<dbReference type="Gene3D" id="2.40.50.100">
    <property type="match status" value="1"/>
</dbReference>
<feature type="region of interest" description="Disordered" evidence="2">
    <location>
        <begin position="388"/>
        <end position="410"/>
    </location>
</feature>
<feature type="domain" description="Multidrug resistance protein MdtA-like barrel-sandwich hybrid" evidence="5">
    <location>
        <begin position="59"/>
        <end position="197"/>
    </location>
</feature>
<dbReference type="Pfam" id="PF25990">
    <property type="entry name" value="Beta-barrel_YknX"/>
    <property type="match status" value="1"/>
</dbReference>
<dbReference type="InterPro" id="IPR058636">
    <property type="entry name" value="Beta-barrel_YknX"/>
</dbReference>
<dbReference type="InterPro" id="IPR058625">
    <property type="entry name" value="MdtA-like_BSH"/>
</dbReference>
<reference evidence="7 8" key="1">
    <citation type="submission" date="2024-06" db="EMBL/GenBank/DDBJ databases">
        <title>Chitinophaga defluvii sp. nov., isolated from municipal sewage.</title>
        <authorList>
            <person name="Zhang L."/>
        </authorList>
    </citation>
    <scope>NUCLEOTIDE SEQUENCE [LARGE SCALE GENOMIC DNA]</scope>
    <source>
        <strain evidence="7 8">H8</strain>
    </source>
</reference>
<evidence type="ECO:0000259" key="6">
    <source>
        <dbReference type="Pfam" id="PF25990"/>
    </source>
</evidence>
<dbReference type="Pfam" id="PF25876">
    <property type="entry name" value="HH_MFP_RND"/>
    <property type="match status" value="1"/>
</dbReference>
<comment type="caution">
    <text evidence="7">The sequence shown here is derived from an EMBL/GenBank/DDBJ whole genome shotgun (WGS) entry which is preliminary data.</text>
</comment>
<feature type="transmembrane region" description="Helical" evidence="3">
    <location>
        <begin position="7"/>
        <end position="24"/>
    </location>
</feature>
<dbReference type="InterPro" id="IPR006143">
    <property type="entry name" value="RND_pump_MFP"/>
</dbReference>
<dbReference type="NCBIfam" id="TIGR01730">
    <property type="entry name" value="RND_mfp"/>
    <property type="match status" value="1"/>
</dbReference>
<dbReference type="PANTHER" id="PTHR30469:SF33">
    <property type="entry name" value="SLR1207 PROTEIN"/>
    <property type="match status" value="1"/>
</dbReference>
<keyword evidence="3" id="KW-0812">Transmembrane</keyword>
<sequence length="410" mass="44609">MGKYKKVIIFLVAAILLLLIWYFLVRKKEMPPSFTTEVPQYGHIATMVTATGTLRPVDTVAVGTQVSGTLKYLFADFNAKVKKGQLLAQLDKSLFQAQVDQYRGSLEVAKSQLVYQEANFGRQGLLFKTGAISKADYDNAQYQYSAAKASVASVTAQLAAAEKNLSFTDIYSPIDGVVMNRNVSVGQTVAASFNTPTLFVIAKDITKMQVETSVGEADIGNVADSQRVSFTVDAYLDDVFDGQVKEIRLQPSISANVVTYNTIINAANNAMKLKPGMTANVTIYTAEKDTALLLPVRALKFKPDSALLAKDYVIQETVNRHAGNPPRGDTLHAGGAVHRPGTVNYVWILRGDTLQQKRIRTGLDDNTHIEVLSGLSTNDAVITSMNEPGTAAATAKSTGSPFMPNMRRRR</sequence>
<gene>
    <name evidence="7" type="ORF">ABR189_20880</name>
</gene>